<dbReference type="EMBL" id="GGEC01046973">
    <property type="protein sequence ID" value="MBX27457.1"/>
    <property type="molecule type" value="Transcribed_RNA"/>
</dbReference>
<proteinExistence type="predicted"/>
<evidence type="ECO:0000313" key="1">
    <source>
        <dbReference type="EMBL" id="MBX27457.1"/>
    </source>
</evidence>
<protein>
    <submittedName>
        <fullName evidence="1">Uncharacterized protein</fullName>
    </submittedName>
</protein>
<reference evidence="1" key="1">
    <citation type="submission" date="2018-02" db="EMBL/GenBank/DDBJ databases">
        <title>Rhizophora mucronata_Transcriptome.</title>
        <authorList>
            <person name="Meera S.P."/>
            <person name="Sreeshan A."/>
            <person name="Augustine A."/>
        </authorList>
    </citation>
    <scope>NUCLEOTIDE SEQUENCE</scope>
    <source>
        <tissue evidence="1">Leaf</tissue>
    </source>
</reference>
<dbReference type="AlphaFoldDB" id="A0A2P2MB49"/>
<name>A0A2P2MB49_RHIMU</name>
<sequence length="63" mass="7269">MMGSISPNIREGLLEAFYGIYEKDPDKVLQAMIQMGVLVPTGDMTAVRRTAQFFLNRWFWQAE</sequence>
<organism evidence="1">
    <name type="scientific">Rhizophora mucronata</name>
    <name type="common">Asiatic mangrove</name>
    <dbReference type="NCBI Taxonomy" id="61149"/>
    <lineage>
        <taxon>Eukaryota</taxon>
        <taxon>Viridiplantae</taxon>
        <taxon>Streptophyta</taxon>
        <taxon>Embryophyta</taxon>
        <taxon>Tracheophyta</taxon>
        <taxon>Spermatophyta</taxon>
        <taxon>Magnoliopsida</taxon>
        <taxon>eudicotyledons</taxon>
        <taxon>Gunneridae</taxon>
        <taxon>Pentapetalae</taxon>
        <taxon>rosids</taxon>
        <taxon>fabids</taxon>
        <taxon>Malpighiales</taxon>
        <taxon>Rhizophoraceae</taxon>
        <taxon>Rhizophora</taxon>
    </lineage>
</organism>
<accession>A0A2P2MB49</accession>